<dbReference type="PROSITE" id="PS51996">
    <property type="entry name" value="TR_MART"/>
    <property type="match status" value="1"/>
</dbReference>
<dbReference type="AlphaFoldDB" id="A0A8J0UML9"/>
<keyword evidence="13" id="KW-1185">Reference proteome</keyword>
<keyword evidence="5" id="KW-0732">Signal</keyword>
<comment type="catalytic activity">
    <reaction evidence="9 10">
        <text>L-arginyl-[protein] + NAD(+) = N(omega)-(ADP-D-ribosyl)-L-arginyl-[protein] + nicotinamide + H(+)</text>
        <dbReference type="Rhea" id="RHEA:19149"/>
        <dbReference type="Rhea" id="RHEA-COMP:10532"/>
        <dbReference type="Rhea" id="RHEA-COMP:15087"/>
        <dbReference type="ChEBI" id="CHEBI:15378"/>
        <dbReference type="ChEBI" id="CHEBI:17154"/>
        <dbReference type="ChEBI" id="CHEBI:29965"/>
        <dbReference type="ChEBI" id="CHEBI:57540"/>
        <dbReference type="ChEBI" id="CHEBI:142554"/>
        <dbReference type="EC" id="2.4.2.31"/>
    </reaction>
</comment>
<feature type="compositionally biased region" description="Basic and acidic residues" evidence="11">
    <location>
        <begin position="107"/>
        <end position="125"/>
    </location>
</feature>
<evidence type="ECO:0000256" key="10">
    <source>
        <dbReference type="RuleBase" id="RU361228"/>
    </source>
</evidence>
<evidence type="ECO:0000256" key="1">
    <source>
        <dbReference type="ARBA" id="ARBA00009558"/>
    </source>
</evidence>
<comment type="similarity">
    <text evidence="1 10">Belongs to the Arg-specific ADP-ribosyltransferase family.</text>
</comment>
<protein>
    <recommendedName>
        <fullName evidence="10">NAD(P)(+)--arginine ADP-ribosyltransferase</fullName>
        <ecNumber evidence="10">2.4.2.31</ecNumber>
    </recommendedName>
    <alternativeName>
        <fullName evidence="10">Mono(ADP-ribosyl)transferase</fullName>
    </alternativeName>
</protein>
<evidence type="ECO:0000256" key="12">
    <source>
        <dbReference type="SAM" id="Phobius"/>
    </source>
</evidence>
<feature type="transmembrane region" description="Helical" evidence="12">
    <location>
        <begin position="417"/>
        <end position="435"/>
    </location>
</feature>
<keyword evidence="12" id="KW-1133">Transmembrane helix</keyword>
<dbReference type="EC" id="2.4.2.31" evidence="10"/>
<reference evidence="13" key="1">
    <citation type="submission" date="2024-06" db="UniProtKB">
        <authorList>
            <consortium name="RefSeq"/>
        </authorList>
    </citation>
    <scope>NUCLEOTIDE SEQUENCE [LARGE SCALE GENOMIC DNA]</scope>
    <source>
        <strain evidence="13">J_2021</strain>
    </source>
</reference>
<name>A0A8J0UML9_XENLA</name>
<evidence type="ECO:0000256" key="7">
    <source>
        <dbReference type="ARBA" id="ARBA00023027"/>
    </source>
</evidence>
<evidence type="ECO:0000313" key="14">
    <source>
        <dbReference type="RefSeq" id="XP_018105971.2"/>
    </source>
</evidence>
<evidence type="ECO:0000256" key="9">
    <source>
        <dbReference type="ARBA" id="ARBA00047597"/>
    </source>
</evidence>
<dbReference type="InterPro" id="IPR000768">
    <property type="entry name" value="ART"/>
</dbReference>
<dbReference type="SUPFAM" id="SSF56399">
    <property type="entry name" value="ADP-ribosylation"/>
    <property type="match status" value="1"/>
</dbReference>
<dbReference type="KEGG" id="xla:108710084"/>
<evidence type="ECO:0000256" key="2">
    <source>
        <dbReference type="ARBA" id="ARBA00022676"/>
    </source>
</evidence>
<dbReference type="Pfam" id="PF01129">
    <property type="entry name" value="ART"/>
    <property type="match status" value="1"/>
</dbReference>
<accession>A0A8J0UML9</accession>
<dbReference type="PANTHER" id="PTHR10339">
    <property type="entry name" value="ADP-RIBOSYLTRANSFERASE"/>
    <property type="match status" value="1"/>
</dbReference>
<evidence type="ECO:0000256" key="11">
    <source>
        <dbReference type="SAM" id="MobiDB-lite"/>
    </source>
</evidence>
<evidence type="ECO:0000313" key="13">
    <source>
        <dbReference type="Proteomes" id="UP000186698"/>
    </source>
</evidence>
<dbReference type="GO" id="GO:0106274">
    <property type="term" value="F:NAD+-protein-arginine ADP-ribosyltransferase activity"/>
    <property type="evidence" value="ECO:0007669"/>
    <property type="project" value="UniProtKB-EC"/>
</dbReference>
<evidence type="ECO:0000256" key="8">
    <source>
        <dbReference type="ARBA" id="ARBA00023157"/>
    </source>
</evidence>
<organism evidence="13 14">
    <name type="scientific">Xenopus laevis</name>
    <name type="common">African clawed frog</name>
    <dbReference type="NCBI Taxonomy" id="8355"/>
    <lineage>
        <taxon>Eukaryota</taxon>
        <taxon>Metazoa</taxon>
        <taxon>Chordata</taxon>
        <taxon>Craniata</taxon>
        <taxon>Vertebrata</taxon>
        <taxon>Euteleostomi</taxon>
        <taxon>Amphibia</taxon>
        <taxon>Batrachia</taxon>
        <taxon>Anura</taxon>
        <taxon>Pipoidea</taxon>
        <taxon>Pipidae</taxon>
        <taxon>Xenopodinae</taxon>
        <taxon>Xenopus</taxon>
        <taxon>Xenopus</taxon>
    </lineage>
</organism>
<dbReference type="GO" id="GO:0016779">
    <property type="term" value="F:nucleotidyltransferase activity"/>
    <property type="evidence" value="ECO:0007669"/>
    <property type="project" value="UniProtKB-KW"/>
</dbReference>
<dbReference type="Proteomes" id="UP000186698">
    <property type="component" value="Chromosome 2S"/>
</dbReference>
<dbReference type="InterPro" id="IPR050999">
    <property type="entry name" value="ADP-ribosyltransferase_ARG"/>
</dbReference>
<dbReference type="GeneID" id="108710084"/>
<feature type="transmembrane region" description="Helical" evidence="12">
    <location>
        <begin position="7"/>
        <end position="24"/>
    </location>
</feature>
<gene>
    <name evidence="14" type="primary">LOC108710084</name>
</gene>
<dbReference type="Gene3D" id="3.90.176.10">
    <property type="entry name" value="Toxin ADP-ribosyltransferase, Chain A, domain 1"/>
    <property type="match status" value="1"/>
</dbReference>
<feature type="transmembrane region" description="Helical" evidence="12">
    <location>
        <begin position="145"/>
        <end position="164"/>
    </location>
</feature>
<keyword evidence="12" id="KW-0472">Membrane</keyword>
<keyword evidence="6 10" id="KW-0521">NADP</keyword>
<dbReference type="PRINTS" id="PR00970">
    <property type="entry name" value="RIBTRNSFRASE"/>
</dbReference>
<keyword evidence="7 10" id="KW-0520">NAD</keyword>
<evidence type="ECO:0000256" key="3">
    <source>
        <dbReference type="ARBA" id="ARBA00022679"/>
    </source>
</evidence>
<keyword evidence="2 10" id="KW-0328">Glycosyltransferase</keyword>
<evidence type="ECO:0000256" key="4">
    <source>
        <dbReference type="ARBA" id="ARBA00022695"/>
    </source>
</evidence>
<sequence length="436" mass="50193">MAHVSCSCLPGLALFLTGFLYIFTPPPVHYLKNRSPSVSHHFLLPVMQGRRGSEWTGGRARLCSVREAERDLGSVREAERDFRHWTGVKMEPNPVRKATPGRQLQETCDRSERCDEGKRSPSSHKTECGVTAVTERRHLMMMMMMMNWFIVKWISLCLISEILGQQIEEKSLTMSSGVFDDQYETCVDKMESKILEGLLVKEKNKNSDLDKAWNEAAKKWESKKGQVSVPRGFRDEYGIALMVYSNNKSNVYSNFNNAVRNYQNTTSDNFPYHSLHFFLTRAVQVLRSSCWWKPWSVYRGMKGVHFQHEQNIRFGQFSSSSTDKQVALGFGNHSFFTITSCFGVDIRRFSYFPEQKEVLIPVDEVFKVISLTKQGNSYQYVLETTKRRCHHYNCHNLIGGYNGDCVYSRGVKMSTSLVILSLLFGFPFFLLPLPVF</sequence>
<proteinExistence type="inferred from homology"/>
<keyword evidence="3 10" id="KW-0808">Transferase</keyword>
<dbReference type="OrthoDB" id="423533at2759"/>
<dbReference type="PANTHER" id="PTHR10339:SF26">
    <property type="entry name" value="NAD(P)(+)--ARGININE ADP-RIBOSYLTRANSFERASE"/>
    <property type="match status" value="1"/>
</dbReference>
<reference evidence="14" key="2">
    <citation type="submission" date="2025-08" db="UniProtKB">
        <authorList>
            <consortium name="RefSeq"/>
        </authorList>
    </citation>
    <scope>IDENTIFICATION</scope>
    <source>
        <strain evidence="14">J_2021</strain>
        <tissue evidence="14">Erythrocytes</tissue>
    </source>
</reference>
<evidence type="ECO:0000256" key="6">
    <source>
        <dbReference type="ARBA" id="ARBA00022857"/>
    </source>
</evidence>
<evidence type="ECO:0000256" key="5">
    <source>
        <dbReference type="ARBA" id="ARBA00022729"/>
    </source>
</evidence>
<dbReference type="GO" id="GO:0003950">
    <property type="term" value="F:NAD+ poly-ADP-ribosyltransferase activity"/>
    <property type="evidence" value="ECO:0000318"/>
    <property type="project" value="GO_Central"/>
</dbReference>
<dbReference type="FunFam" id="3.90.176.10:FF:000001">
    <property type="entry name" value="NAD(P)(+)--arginine ADP-ribosyltransferase"/>
    <property type="match status" value="1"/>
</dbReference>
<keyword evidence="4" id="KW-0548">Nucleotidyltransferase</keyword>
<keyword evidence="12" id="KW-0812">Transmembrane</keyword>
<keyword evidence="8" id="KW-1015">Disulfide bond</keyword>
<feature type="region of interest" description="Disordered" evidence="11">
    <location>
        <begin position="91"/>
        <end position="125"/>
    </location>
</feature>
<dbReference type="RefSeq" id="XP_018105971.2">
    <property type="nucleotide sequence ID" value="XM_018250482.2"/>
</dbReference>